<gene>
    <name evidence="4" type="ORF">GHC57_01645</name>
</gene>
<dbReference type="RefSeq" id="WP_153340482.1">
    <property type="nucleotide sequence ID" value="NZ_WIVE01000002.1"/>
</dbReference>
<proteinExistence type="predicted"/>
<dbReference type="Proteomes" id="UP000434582">
    <property type="component" value="Unassembled WGS sequence"/>
</dbReference>
<keyword evidence="2" id="KW-0732">Signal</keyword>
<accession>A0A7X2D3H7</accession>
<dbReference type="InterPro" id="IPR025711">
    <property type="entry name" value="PepSY"/>
</dbReference>
<dbReference type="Pfam" id="PF03413">
    <property type="entry name" value="PepSY"/>
    <property type="match status" value="1"/>
</dbReference>
<comment type="caution">
    <text evidence="4">The sequence shown here is derived from an EMBL/GenBank/DDBJ whole genome shotgun (WGS) entry which is preliminary data.</text>
</comment>
<evidence type="ECO:0000256" key="2">
    <source>
        <dbReference type="SAM" id="SignalP"/>
    </source>
</evidence>
<feature type="domain" description="PepSY" evidence="3">
    <location>
        <begin position="111"/>
        <end position="167"/>
    </location>
</feature>
<organism evidence="4 5">
    <name type="scientific">Roseospira navarrensis</name>
    <dbReference type="NCBI Taxonomy" id="140058"/>
    <lineage>
        <taxon>Bacteria</taxon>
        <taxon>Pseudomonadati</taxon>
        <taxon>Pseudomonadota</taxon>
        <taxon>Alphaproteobacteria</taxon>
        <taxon>Rhodospirillales</taxon>
        <taxon>Rhodospirillaceae</taxon>
        <taxon>Roseospira</taxon>
    </lineage>
</organism>
<dbReference type="OrthoDB" id="7856745at2"/>
<evidence type="ECO:0000313" key="5">
    <source>
        <dbReference type="Proteomes" id="UP000434582"/>
    </source>
</evidence>
<feature type="compositionally biased region" description="Acidic residues" evidence="1">
    <location>
        <begin position="63"/>
        <end position="73"/>
    </location>
</feature>
<dbReference type="AlphaFoldDB" id="A0A7X2D3H7"/>
<evidence type="ECO:0000313" key="4">
    <source>
        <dbReference type="EMBL" id="MQX35215.1"/>
    </source>
</evidence>
<dbReference type="Gene3D" id="3.10.450.40">
    <property type="match status" value="1"/>
</dbReference>
<evidence type="ECO:0000256" key="1">
    <source>
        <dbReference type="SAM" id="MobiDB-lite"/>
    </source>
</evidence>
<feature type="region of interest" description="Disordered" evidence="1">
    <location>
        <begin position="57"/>
        <end position="95"/>
    </location>
</feature>
<feature type="signal peptide" evidence="2">
    <location>
        <begin position="1"/>
        <end position="40"/>
    </location>
</feature>
<feature type="chain" id="PRO_5031020651" description="PepSY domain-containing protein" evidence="2">
    <location>
        <begin position="41"/>
        <end position="169"/>
    </location>
</feature>
<protein>
    <recommendedName>
        <fullName evidence="3">PepSY domain-containing protein</fullName>
    </recommendedName>
</protein>
<dbReference type="PROSITE" id="PS51257">
    <property type="entry name" value="PROKAR_LIPOPROTEIN"/>
    <property type="match status" value="1"/>
</dbReference>
<evidence type="ECO:0000259" key="3">
    <source>
        <dbReference type="Pfam" id="PF03413"/>
    </source>
</evidence>
<name>A0A7X2D3H7_9PROT</name>
<dbReference type="EMBL" id="WIVE01000002">
    <property type="protein sequence ID" value="MQX35215.1"/>
    <property type="molecule type" value="Genomic_DNA"/>
</dbReference>
<sequence length="169" mass="18933">MRYTPLTARRTLRRPIRPGRLTLPGAVVLLACLAHTPALADAGTGYRSGDTGYDDGYIHRDHDDDDDDHDDDDGYRRGDDRRGDARPNRHGDGHDHDLARRLLEAGEIRSLVEIMAIVSPHLGGRMIDTEFEREDGRYVYEIKVVTPNGRLREVYVDAASGAIVKVEDD</sequence>
<keyword evidence="5" id="KW-1185">Reference proteome</keyword>
<reference evidence="4 5" key="1">
    <citation type="submission" date="2019-10" db="EMBL/GenBank/DDBJ databases">
        <title>Draft whole-genome sequence of the purple nonsulfur photosynthetic bacterium Roseospira navarrensis DSM 15114.</title>
        <authorList>
            <person name="Kyndt J.A."/>
            <person name="Meyer T.E."/>
        </authorList>
    </citation>
    <scope>NUCLEOTIDE SEQUENCE [LARGE SCALE GENOMIC DNA]</scope>
    <source>
        <strain evidence="4 5">DSM 15114</strain>
    </source>
</reference>
<feature type="compositionally biased region" description="Basic and acidic residues" evidence="1">
    <location>
        <begin position="74"/>
        <end position="95"/>
    </location>
</feature>